<proteinExistence type="predicted"/>
<feature type="compositionally biased region" description="Polar residues" evidence="1">
    <location>
        <begin position="1"/>
        <end position="17"/>
    </location>
</feature>
<organism evidence="2 3">
    <name type="scientific">Plectus sambesii</name>
    <dbReference type="NCBI Taxonomy" id="2011161"/>
    <lineage>
        <taxon>Eukaryota</taxon>
        <taxon>Metazoa</taxon>
        <taxon>Ecdysozoa</taxon>
        <taxon>Nematoda</taxon>
        <taxon>Chromadorea</taxon>
        <taxon>Plectida</taxon>
        <taxon>Plectina</taxon>
        <taxon>Plectoidea</taxon>
        <taxon>Plectidae</taxon>
        <taxon>Plectus</taxon>
    </lineage>
</organism>
<feature type="compositionally biased region" description="Basic and acidic residues" evidence="1">
    <location>
        <begin position="22"/>
        <end position="32"/>
    </location>
</feature>
<dbReference type="Proteomes" id="UP000887566">
    <property type="component" value="Unplaced"/>
</dbReference>
<dbReference type="WBParaSite" id="PSAMB.scaffold11810size3120.g34423.t1">
    <property type="protein sequence ID" value="PSAMB.scaffold11810size3120.g34423.t1"/>
    <property type="gene ID" value="PSAMB.scaffold11810size3120.g34423"/>
</dbReference>
<evidence type="ECO:0000313" key="3">
    <source>
        <dbReference type="WBParaSite" id="PSAMB.scaffold11810size3120.g34423.t1"/>
    </source>
</evidence>
<evidence type="ECO:0000256" key="1">
    <source>
        <dbReference type="SAM" id="MobiDB-lite"/>
    </source>
</evidence>
<name>A0A914UQK4_9BILA</name>
<sequence>MASSQRPQHALPSNAQAIPQEDSNKDKEDHNKTYNTYIQGGRVVSGSVSGGIVVQGDYFAPSQPLPPPPPPTPEELRIILEK</sequence>
<evidence type="ECO:0000313" key="2">
    <source>
        <dbReference type="Proteomes" id="UP000887566"/>
    </source>
</evidence>
<dbReference type="AlphaFoldDB" id="A0A914UQK4"/>
<protein>
    <submittedName>
        <fullName evidence="3">Uncharacterized protein</fullName>
    </submittedName>
</protein>
<feature type="region of interest" description="Disordered" evidence="1">
    <location>
        <begin position="1"/>
        <end position="32"/>
    </location>
</feature>
<keyword evidence="2" id="KW-1185">Reference proteome</keyword>
<reference evidence="3" key="1">
    <citation type="submission" date="2022-11" db="UniProtKB">
        <authorList>
            <consortium name="WormBaseParasite"/>
        </authorList>
    </citation>
    <scope>IDENTIFICATION</scope>
</reference>
<accession>A0A914UQK4</accession>